<reference evidence="2 3" key="1">
    <citation type="submission" date="2018-07" db="EMBL/GenBank/DDBJ databases">
        <title>The genomes of Aspergillus section Nigri reveals drivers in fungal speciation.</title>
        <authorList>
            <consortium name="DOE Joint Genome Institute"/>
            <person name="Vesth T.C."/>
            <person name="Nybo J."/>
            <person name="Theobald S."/>
            <person name="Brandl J."/>
            <person name="Frisvad J.C."/>
            <person name="Nielsen K.F."/>
            <person name="Lyhne E.K."/>
            <person name="Kogle M.E."/>
            <person name="Kuo A."/>
            <person name="Riley R."/>
            <person name="Clum A."/>
            <person name="Nolan M."/>
            <person name="Lipzen A."/>
            <person name="Salamov A."/>
            <person name="Henrissat B."/>
            <person name="Wiebenga A."/>
            <person name="De vries R.P."/>
            <person name="Grigoriev I.V."/>
            <person name="Mortensen U.H."/>
            <person name="Andersen M.R."/>
            <person name="Baker S.E."/>
        </authorList>
    </citation>
    <scope>NUCLEOTIDE SEQUENCE [LARGE SCALE GENOMIC DNA]</scope>
    <source>
        <strain evidence="2 3">CBS 139.54b</strain>
    </source>
</reference>
<organism evidence="2 3">
    <name type="scientific">Aspergillus welwitschiae</name>
    <dbReference type="NCBI Taxonomy" id="1341132"/>
    <lineage>
        <taxon>Eukaryota</taxon>
        <taxon>Fungi</taxon>
        <taxon>Dikarya</taxon>
        <taxon>Ascomycota</taxon>
        <taxon>Pezizomycotina</taxon>
        <taxon>Eurotiomycetes</taxon>
        <taxon>Eurotiomycetidae</taxon>
        <taxon>Eurotiales</taxon>
        <taxon>Aspergillaceae</taxon>
        <taxon>Aspergillus</taxon>
        <taxon>Aspergillus subgen. Circumdati</taxon>
    </lineage>
</organism>
<protein>
    <submittedName>
        <fullName evidence="2">Uncharacterized protein</fullName>
    </submittedName>
</protein>
<proteinExistence type="predicted"/>
<evidence type="ECO:0000256" key="1">
    <source>
        <dbReference type="SAM" id="MobiDB-lite"/>
    </source>
</evidence>
<dbReference type="AlphaFoldDB" id="A0A3F3QEH6"/>
<feature type="region of interest" description="Disordered" evidence="1">
    <location>
        <begin position="24"/>
        <end position="98"/>
    </location>
</feature>
<evidence type="ECO:0000313" key="2">
    <source>
        <dbReference type="EMBL" id="RDH37430.1"/>
    </source>
</evidence>
<dbReference type="Proteomes" id="UP000253729">
    <property type="component" value="Unassembled WGS sequence"/>
</dbReference>
<keyword evidence="3" id="KW-1185">Reference proteome</keyword>
<sequence length="98" mass="10817">MGLLLVQLQLRLRLSTTSSFPKSVIGVRGEDKKGKIQKKKKKEGPIMRTGFDSLVSGRGTSQGSRPREGQPGEGDKKRKRCRSGEPHDGQQSSLRKDV</sequence>
<gene>
    <name evidence="2" type="ORF">BDQ94DRAFT_89979</name>
</gene>
<evidence type="ECO:0000313" key="3">
    <source>
        <dbReference type="Proteomes" id="UP000253729"/>
    </source>
</evidence>
<accession>A0A3F3QEH6</accession>
<feature type="compositionally biased region" description="Basic and acidic residues" evidence="1">
    <location>
        <begin position="65"/>
        <end position="98"/>
    </location>
</feature>
<name>A0A3F3QEH6_9EURO</name>
<dbReference type="EMBL" id="KZ852035">
    <property type="protein sequence ID" value="RDH37430.1"/>
    <property type="molecule type" value="Genomic_DNA"/>
</dbReference>
<dbReference type="RefSeq" id="XP_026630452.1">
    <property type="nucleotide sequence ID" value="XM_026776807.1"/>
</dbReference>
<dbReference type="GeneID" id="38145163"/>